<dbReference type="Proteomes" id="UP000799424">
    <property type="component" value="Unassembled WGS sequence"/>
</dbReference>
<proteinExistence type="predicted"/>
<accession>A0A6A7A6C0</accession>
<gene>
    <name evidence="1" type="ORF">CC86DRAFT_368867</name>
</gene>
<dbReference type="EMBL" id="MU006222">
    <property type="protein sequence ID" value="KAF2828713.1"/>
    <property type="molecule type" value="Genomic_DNA"/>
</dbReference>
<organism evidence="1 2">
    <name type="scientific">Ophiobolus disseminans</name>
    <dbReference type="NCBI Taxonomy" id="1469910"/>
    <lineage>
        <taxon>Eukaryota</taxon>
        <taxon>Fungi</taxon>
        <taxon>Dikarya</taxon>
        <taxon>Ascomycota</taxon>
        <taxon>Pezizomycotina</taxon>
        <taxon>Dothideomycetes</taxon>
        <taxon>Pleosporomycetidae</taxon>
        <taxon>Pleosporales</taxon>
        <taxon>Pleosporineae</taxon>
        <taxon>Phaeosphaeriaceae</taxon>
        <taxon>Ophiobolus</taxon>
    </lineage>
</organism>
<dbReference type="PROSITE" id="PS51257">
    <property type="entry name" value="PROKAR_LIPOPROTEIN"/>
    <property type="match status" value="1"/>
</dbReference>
<name>A0A6A7A6C0_9PLEO</name>
<evidence type="ECO:0000313" key="1">
    <source>
        <dbReference type="EMBL" id="KAF2828713.1"/>
    </source>
</evidence>
<dbReference type="AlphaFoldDB" id="A0A6A7A6C0"/>
<protein>
    <submittedName>
        <fullName evidence="1">Uncharacterized protein</fullName>
    </submittedName>
</protein>
<keyword evidence="2" id="KW-1185">Reference proteome</keyword>
<feature type="non-terminal residue" evidence="1">
    <location>
        <position position="50"/>
    </location>
</feature>
<evidence type="ECO:0000313" key="2">
    <source>
        <dbReference type="Proteomes" id="UP000799424"/>
    </source>
</evidence>
<reference evidence="1" key="1">
    <citation type="journal article" date="2020" name="Stud. Mycol.">
        <title>101 Dothideomycetes genomes: a test case for predicting lifestyles and emergence of pathogens.</title>
        <authorList>
            <person name="Haridas S."/>
            <person name="Albert R."/>
            <person name="Binder M."/>
            <person name="Bloem J."/>
            <person name="Labutti K."/>
            <person name="Salamov A."/>
            <person name="Andreopoulos B."/>
            <person name="Baker S."/>
            <person name="Barry K."/>
            <person name="Bills G."/>
            <person name="Bluhm B."/>
            <person name="Cannon C."/>
            <person name="Castanera R."/>
            <person name="Culley D."/>
            <person name="Daum C."/>
            <person name="Ezra D."/>
            <person name="Gonzalez J."/>
            <person name="Henrissat B."/>
            <person name="Kuo A."/>
            <person name="Liang C."/>
            <person name="Lipzen A."/>
            <person name="Lutzoni F."/>
            <person name="Magnuson J."/>
            <person name="Mondo S."/>
            <person name="Nolan M."/>
            <person name="Ohm R."/>
            <person name="Pangilinan J."/>
            <person name="Park H.-J."/>
            <person name="Ramirez L."/>
            <person name="Alfaro M."/>
            <person name="Sun H."/>
            <person name="Tritt A."/>
            <person name="Yoshinaga Y."/>
            <person name="Zwiers L.-H."/>
            <person name="Turgeon B."/>
            <person name="Goodwin S."/>
            <person name="Spatafora J."/>
            <person name="Crous P."/>
            <person name="Grigoriev I."/>
        </authorList>
    </citation>
    <scope>NUCLEOTIDE SEQUENCE</scope>
    <source>
        <strain evidence="1">CBS 113818</strain>
    </source>
</reference>
<sequence length="50" mass="5247">MSAKAARGSGTQASVVSCVLLQVQEFGSAIRPLGANALDFARLYDRLGHL</sequence>